<dbReference type="InterPro" id="IPR013824">
    <property type="entry name" value="Topo_IA_cen_sub1"/>
</dbReference>
<evidence type="ECO:0000256" key="6">
    <source>
        <dbReference type="ARBA" id="ARBA00023235"/>
    </source>
</evidence>
<dbReference type="GO" id="GO:0003677">
    <property type="term" value="F:DNA binding"/>
    <property type="evidence" value="ECO:0007669"/>
    <property type="project" value="UniProtKB-KW"/>
</dbReference>
<dbReference type="PANTHER" id="PTHR11390">
    <property type="entry name" value="PROKARYOTIC DNA TOPOISOMERASE"/>
    <property type="match status" value="1"/>
</dbReference>
<dbReference type="PRINTS" id="PR00417">
    <property type="entry name" value="PRTPISMRASEI"/>
</dbReference>
<evidence type="ECO:0000313" key="12">
    <source>
        <dbReference type="Proteomes" id="UP000242525"/>
    </source>
</evidence>
<dbReference type="GO" id="GO:0005634">
    <property type="term" value="C:nucleus"/>
    <property type="evidence" value="ECO:0007669"/>
    <property type="project" value="TreeGrafter"/>
</dbReference>
<proteinExistence type="inferred from homology"/>
<dbReference type="SMART" id="SM00493">
    <property type="entry name" value="TOPRIM"/>
    <property type="match status" value="1"/>
</dbReference>
<dbReference type="EMBL" id="CCBN010000024">
    <property type="protein sequence ID" value="CDO57646.1"/>
    <property type="molecule type" value="Genomic_DNA"/>
</dbReference>
<sequence>MKILCVAEKPSIAKAVANSLSNGSYNVVSFVSLGTFESSPPANKFLIFFFFSFFLSYFPDQRNSNNQYIKNYEFSYNFPAWGNCEVVMTSVMGHLTASDFEARYQKWQAVDPRELFAAPIQTAVATDLAAVSGNIAREARSAAKLFIWTDCDREGEHIGWEIATVAKDANRRLSDNDIARAVFNNVEASHVRQAANRPQPLDMKLVRAVEARIEVDLRIGAAFTRFQTMALQRSFRDLGSKVVSYGSCQFPTLGFVVDQYKRVKSFKPEKFWYLSVEVEIPPELRIVDLDEDMPVERTKTGRIKKRKANNGKEDNSRIKFLWERNHLFDHLATTIIFERCADMGYTARVASINTKPTSRYRPLPLTTVELQKLGSRFFGLSSKRIMDIAEALYNKGFISYPRTETDQFDAAMDLKKLVEKQTPSPDWGEYARGLIAPNGRYTPPRQGRHNDKAHPPIHPVMYLDRRAAQDNDHYEVYKFITRRFLACVSPDARGEQTTVVLDWADERFRATGLVVTERNFLEVYPYQKWTSSATQIPPGMFGNQGQPVELAAAELCEGTTSAPKYLTEPELISLMDLNGIGTDATMADHIDTILTREYVFKHSPNGTVTSGGGTGRGRGRRAANTNPDADDSNTKNNGSGANLPVFIPSSLGIALVEGYDAIGFNSSLSKPFLRREMEESMRAIISGRQTKQQVVSETIRKYRDVYDTAERGTATLLGITRRYLNETAGN</sequence>
<dbReference type="SMART" id="SM00437">
    <property type="entry name" value="TOP1Ac"/>
    <property type="match status" value="1"/>
</dbReference>
<dbReference type="GO" id="GO:0006281">
    <property type="term" value="P:DNA repair"/>
    <property type="evidence" value="ECO:0007669"/>
    <property type="project" value="TreeGrafter"/>
</dbReference>
<dbReference type="Pfam" id="PF01751">
    <property type="entry name" value="Toprim"/>
    <property type="match status" value="1"/>
</dbReference>
<keyword evidence="6 7" id="KW-0413">Isomerase</keyword>
<comment type="catalytic activity">
    <reaction evidence="1 7">
        <text>ATP-independent breakage of single-stranded DNA, followed by passage and rejoining.</text>
        <dbReference type="EC" id="5.6.2.1"/>
    </reaction>
</comment>
<evidence type="ECO:0000256" key="3">
    <source>
        <dbReference type="ARBA" id="ARBA00012891"/>
    </source>
</evidence>
<dbReference type="Gene3D" id="2.70.20.10">
    <property type="entry name" value="Topoisomerase I, domain 3"/>
    <property type="match status" value="1"/>
</dbReference>
<accession>A0A0J9XKM4</accession>
<dbReference type="STRING" id="1173061.A0A0J9XKM4"/>
<dbReference type="GO" id="GO:0003917">
    <property type="term" value="F:DNA topoisomerase type I (single strand cut, ATP-independent) activity"/>
    <property type="evidence" value="ECO:0007669"/>
    <property type="project" value="UniProtKB-EC"/>
</dbReference>
<dbReference type="PANTHER" id="PTHR11390:SF21">
    <property type="entry name" value="DNA TOPOISOMERASE 3-ALPHA"/>
    <property type="match status" value="1"/>
</dbReference>
<dbReference type="FunFam" id="1.10.290.10:FF:000001">
    <property type="entry name" value="DNA topoisomerase"/>
    <property type="match status" value="1"/>
</dbReference>
<dbReference type="FunFam" id="3.40.50.140:FF:000005">
    <property type="entry name" value="DNA topoisomerase"/>
    <property type="match status" value="1"/>
</dbReference>
<evidence type="ECO:0000259" key="10">
    <source>
        <dbReference type="PROSITE" id="PS52039"/>
    </source>
</evidence>
<evidence type="ECO:0000256" key="2">
    <source>
        <dbReference type="ARBA" id="ARBA00009446"/>
    </source>
</evidence>
<keyword evidence="4 7" id="KW-0799">Topoisomerase</keyword>
<dbReference type="GO" id="GO:0006265">
    <property type="term" value="P:DNA topological change"/>
    <property type="evidence" value="ECO:0007669"/>
    <property type="project" value="InterPro"/>
</dbReference>
<dbReference type="OrthoDB" id="430051at2759"/>
<feature type="domain" description="Toprim" evidence="9">
    <location>
        <begin position="2"/>
        <end position="181"/>
    </location>
</feature>
<dbReference type="SMART" id="SM00436">
    <property type="entry name" value="TOP1Bc"/>
    <property type="match status" value="1"/>
</dbReference>
<dbReference type="InterPro" id="IPR013497">
    <property type="entry name" value="Topo_IA_cen"/>
</dbReference>
<dbReference type="InterPro" id="IPR034144">
    <property type="entry name" value="TOPRIM_TopoIII"/>
</dbReference>
<dbReference type="InterPro" id="IPR003602">
    <property type="entry name" value="Topo_IA_DNA-bd_dom"/>
</dbReference>
<dbReference type="Pfam" id="PF01131">
    <property type="entry name" value="Topoisom_bac"/>
    <property type="match status" value="1"/>
</dbReference>
<dbReference type="InterPro" id="IPR023405">
    <property type="entry name" value="Topo_IA_core_domain"/>
</dbReference>
<dbReference type="CDD" id="cd03362">
    <property type="entry name" value="TOPRIM_TopoIA_TopoIII"/>
    <property type="match status" value="1"/>
</dbReference>
<dbReference type="GO" id="GO:0006310">
    <property type="term" value="P:DNA recombination"/>
    <property type="evidence" value="ECO:0007669"/>
    <property type="project" value="TreeGrafter"/>
</dbReference>
<dbReference type="Proteomes" id="UP000242525">
    <property type="component" value="Unassembled WGS sequence"/>
</dbReference>
<reference evidence="11" key="1">
    <citation type="submission" date="2014-03" db="EMBL/GenBank/DDBJ databases">
        <authorList>
            <person name="Casaregola S."/>
        </authorList>
    </citation>
    <scope>NUCLEOTIDE SEQUENCE [LARGE SCALE GENOMIC DNA]</scope>
    <source>
        <strain evidence="11">CLIB 918</strain>
    </source>
</reference>
<dbReference type="CDD" id="cd00186">
    <property type="entry name" value="TOP1Ac"/>
    <property type="match status" value="1"/>
</dbReference>
<evidence type="ECO:0000256" key="1">
    <source>
        <dbReference type="ARBA" id="ARBA00000213"/>
    </source>
</evidence>
<dbReference type="EC" id="5.6.2.1" evidence="3 7"/>
<comment type="caution">
    <text evidence="11">The sequence shown here is derived from an EMBL/GenBank/DDBJ whole genome shotgun (WGS) entry which is preliminary data.</text>
</comment>
<gene>
    <name evidence="11" type="ORF">BN980_GECA24s00087g</name>
</gene>
<evidence type="ECO:0000256" key="7">
    <source>
        <dbReference type="RuleBase" id="RU362092"/>
    </source>
</evidence>
<feature type="region of interest" description="Disordered" evidence="8">
    <location>
        <begin position="604"/>
        <end position="641"/>
    </location>
</feature>
<dbReference type="GO" id="GO:0031422">
    <property type="term" value="C:RecQ family helicase-topoisomerase III complex"/>
    <property type="evidence" value="ECO:0007669"/>
    <property type="project" value="TreeGrafter"/>
</dbReference>
<comment type="similarity">
    <text evidence="2 7">Belongs to the type IA topoisomerase family.</text>
</comment>
<dbReference type="InterPro" id="IPR006171">
    <property type="entry name" value="TOPRIM_dom"/>
</dbReference>
<keyword evidence="5 7" id="KW-0238">DNA-binding</keyword>
<dbReference type="InterPro" id="IPR003601">
    <property type="entry name" value="Topo_IA_2"/>
</dbReference>
<dbReference type="AlphaFoldDB" id="A0A0J9XKM4"/>
<evidence type="ECO:0000256" key="5">
    <source>
        <dbReference type="ARBA" id="ARBA00023125"/>
    </source>
</evidence>
<evidence type="ECO:0000256" key="4">
    <source>
        <dbReference type="ARBA" id="ARBA00023029"/>
    </source>
</evidence>
<keyword evidence="12" id="KW-1185">Reference proteome</keyword>
<evidence type="ECO:0000256" key="8">
    <source>
        <dbReference type="SAM" id="MobiDB-lite"/>
    </source>
</evidence>
<dbReference type="InterPro" id="IPR013825">
    <property type="entry name" value="Topo_IA_cen_sub2"/>
</dbReference>
<feature type="domain" description="Topo IA-type catalytic" evidence="10">
    <location>
        <begin position="202"/>
        <end position="706"/>
    </location>
</feature>
<organism evidence="11 12">
    <name type="scientific">Geotrichum candidum</name>
    <name type="common">Oospora lactis</name>
    <name type="synonym">Dipodascus geotrichum</name>
    <dbReference type="NCBI Taxonomy" id="1173061"/>
    <lineage>
        <taxon>Eukaryota</taxon>
        <taxon>Fungi</taxon>
        <taxon>Dikarya</taxon>
        <taxon>Ascomycota</taxon>
        <taxon>Saccharomycotina</taxon>
        <taxon>Dipodascomycetes</taxon>
        <taxon>Dipodascales</taxon>
        <taxon>Dipodascaceae</taxon>
        <taxon>Geotrichum</taxon>
    </lineage>
</organism>
<comment type="function">
    <text evidence="7">Introduces a single-strand break via transesterification at a target site in duplex DNA. Releases the supercoiling and torsional tension of DNA introduced during the DNA replication and transcription by transiently cleaving and rejoining one strand of the DNA duplex. The scissile phosphodiester is attacked by the catalytic tyrosine of the enzyme, resulting in the formation of a DNA-(5'-phosphotyrosyl)-enzyme intermediate and the expulsion of a 3'-OH DNA strand.</text>
</comment>
<dbReference type="InterPro" id="IPR013826">
    <property type="entry name" value="Topo_IA_cen_sub3"/>
</dbReference>
<protein>
    <recommendedName>
        <fullName evidence="3 7">DNA topoisomerase</fullName>
        <ecNumber evidence="3 7">5.6.2.1</ecNumber>
    </recommendedName>
</protein>
<dbReference type="Gene3D" id="1.10.460.10">
    <property type="entry name" value="Topoisomerase I, domain 2"/>
    <property type="match status" value="1"/>
</dbReference>
<dbReference type="Gene3D" id="3.40.50.140">
    <property type="match status" value="1"/>
</dbReference>
<dbReference type="InterPro" id="IPR000380">
    <property type="entry name" value="Topo_IA"/>
</dbReference>
<dbReference type="PROSITE" id="PS52039">
    <property type="entry name" value="TOPO_IA_2"/>
    <property type="match status" value="1"/>
</dbReference>
<dbReference type="SUPFAM" id="SSF56712">
    <property type="entry name" value="Prokaryotic type I DNA topoisomerase"/>
    <property type="match status" value="1"/>
</dbReference>
<dbReference type="PROSITE" id="PS50880">
    <property type="entry name" value="TOPRIM"/>
    <property type="match status" value="1"/>
</dbReference>
<dbReference type="Gene3D" id="1.10.290.10">
    <property type="entry name" value="Topoisomerase I, domain 4"/>
    <property type="match status" value="1"/>
</dbReference>
<evidence type="ECO:0000259" key="9">
    <source>
        <dbReference type="PROSITE" id="PS50880"/>
    </source>
</evidence>
<name>A0A0J9XKM4_GEOCN</name>
<evidence type="ECO:0000313" key="11">
    <source>
        <dbReference type="EMBL" id="CDO57646.1"/>
    </source>
</evidence>